<dbReference type="SMART" id="SM01042">
    <property type="entry name" value="Brr6_like_C_C"/>
    <property type="match status" value="1"/>
</dbReference>
<gene>
    <name evidence="4" type="ORF">EHS25_007683</name>
</gene>
<dbReference type="OrthoDB" id="5961at2759"/>
<evidence type="ECO:0000313" key="4">
    <source>
        <dbReference type="EMBL" id="RSH93329.1"/>
    </source>
</evidence>
<dbReference type="AlphaFoldDB" id="A0A427YQH7"/>
<protein>
    <recommendedName>
        <fullName evidence="3">Brl1/Brr6 domain-containing protein</fullName>
    </recommendedName>
</protein>
<evidence type="ECO:0000313" key="5">
    <source>
        <dbReference type="Proteomes" id="UP000279259"/>
    </source>
</evidence>
<comment type="caution">
    <text evidence="4">The sequence shown here is derived from an EMBL/GenBank/DDBJ whole genome shotgun (WGS) entry which is preliminary data.</text>
</comment>
<feature type="compositionally biased region" description="Low complexity" evidence="1">
    <location>
        <begin position="138"/>
        <end position="149"/>
    </location>
</feature>
<feature type="domain" description="Brl1/Brr6" evidence="3">
    <location>
        <begin position="231"/>
        <end position="355"/>
    </location>
</feature>
<evidence type="ECO:0000256" key="1">
    <source>
        <dbReference type="SAM" id="MobiDB-lite"/>
    </source>
</evidence>
<dbReference type="InterPro" id="IPR018767">
    <property type="entry name" value="Brl1/Brr6_dom"/>
</dbReference>
<feature type="region of interest" description="Disordered" evidence="1">
    <location>
        <begin position="1"/>
        <end position="111"/>
    </location>
</feature>
<feature type="transmembrane region" description="Helical" evidence="2">
    <location>
        <begin position="234"/>
        <end position="256"/>
    </location>
</feature>
<dbReference type="InterPro" id="IPR040202">
    <property type="entry name" value="Brl1/Brr6"/>
</dbReference>
<organism evidence="4 5">
    <name type="scientific">Saitozyma podzolica</name>
    <dbReference type="NCBI Taxonomy" id="1890683"/>
    <lineage>
        <taxon>Eukaryota</taxon>
        <taxon>Fungi</taxon>
        <taxon>Dikarya</taxon>
        <taxon>Basidiomycota</taxon>
        <taxon>Agaricomycotina</taxon>
        <taxon>Tremellomycetes</taxon>
        <taxon>Tremellales</taxon>
        <taxon>Trimorphomycetaceae</taxon>
        <taxon>Saitozyma</taxon>
    </lineage>
</organism>
<proteinExistence type="predicted"/>
<keyword evidence="2" id="KW-0472">Membrane</keyword>
<evidence type="ECO:0000259" key="3">
    <source>
        <dbReference type="SMART" id="SM01042"/>
    </source>
</evidence>
<dbReference type="PANTHER" id="PTHR28136">
    <property type="entry name" value="NUCLEUS EXPORT PROTEIN BRR6"/>
    <property type="match status" value="1"/>
</dbReference>
<feature type="compositionally biased region" description="Basic residues" evidence="1">
    <location>
        <begin position="165"/>
        <end position="178"/>
    </location>
</feature>
<evidence type="ECO:0000256" key="2">
    <source>
        <dbReference type="SAM" id="Phobius"/>
    </source>
</evidence>
<feature type="compositionally biased region" description="Polar residues" evidence="1">
    <location>
        <begin position="47"/>
        <end position="69"/>
    </location>
</feature>
<dbReference type="PANTHER" id="PTHR28136:SF1">
    <property type="entry name" value="NUCLEUS EXPORT PROTEIN BRL1"/>
    <property type="match status" value="1"/>
</dbReference>
<keyword evidence="5" id="KW-1185">Reference proteome</keyword>
<feature type="compositionally biased region" description="Basic and acidic residues" evidence="1">
    <location>
        <begin position="1"/>
        <end position="11"/>
    </location>
</feature>
<dbReference type="Proteomes" id="UP000279259">
    <property type="component" value="Unassembled WGS sequence"/>
</dbReference>
<dbReference type="EMBL" id="RSCD01000004">
    <property type="protein sequence ID" value="RSH93329.1"/>
    <property type="molecule type" value="Genomic_DNA"/>
</dbReference>
<dbReference type="GO" id="GO:0055088">
    <property type="term" value="P:lipid homeostasis"/>
    <property type="evidence" value="ECO:0007669"/>
    <property type="project" value="InterPro"/>
</dbReference>
<sequence>MFRYQARDKSGPMDVDSPEDPLHRLAQFAVPSQEEGPARKRPHSELASPSRSFSAHPSHSPMQFGTNTPFIFHTANLPQPPSSSFKPYDPSEWTSRSFGFGPGPDTPARHGGGIGVEDVEMRWDSPAKDGVATHENLGGPSTTTTAAAIGGDGEGRKFAGGAVSRVRKKRQKEWRRKKRDSESEDDGEGREILAGRRDGSGGPNGARKTEHTYNFNVPTPGLRHSEIPALLVGYLQFFVNAAVVVFVLYLAVQFVLTVRRDVKERMQEASVEILQEIAECTKLYLTNRCDPTLRVPAMEAPCRAWEACMQRDPTVVGRTNVVAETFAGVINSFVDPISWKTMASDLAEVLRSRIG</sequence>
<keyword evidence="2" id="KW-1133">Transmembrane helix</keyword>
<accession>A0A427YQH7</accession>
<dbReference type="Pfam" id="PF10104">
    <property type="entry name" value="Brr6_like_C_C"/>
    <property type="match status" value="1"/>
</dbReference>
<reference evidence="4 5" key="1">
    <citation type="submission" date="2018-11" db="EMBL/GenBank/DDBJ databases">
        <title>Genome sequence of Saitozyma podzolica DSM 27192.</title>
        <authorList>
            <person name="Aliyu H."/>
            <person name="Gorte O."/>
            <person name="Ochsenreither K."/>
        </authorList>
    </citation>
    <scope>NUCLEOTIDE SEQUENCE [LARGE SCALE GENOMIC DNA]</scope>
    <source>
        <strain evidence="4 5">DSM 27192</strain>
    </source>
</reference>
<feature type="compositionally biased region" description="Basic and acidic residues" evidence="1">
    <location>
        <begin position="189"/>
        <end position="199"/>
    </location>
</feature>
<dbReference type="GO" id="GO:0031965">
    <property type="term" value="C:nuclear membrane"/>
    <property type="evidence" value="ECO:0007669"/>
    <property type="project" value="InterPro"/>
</dbReference>
<feature type="region of interest" description="Disordered" evidence="1">
    <location>
        <begin position="129"/>
        <end position="211"/>
    </location>
</feature>
<keyword evidence="2" id="KW-0812">Transmembrane</keyword>
<name>A0A427YQH7_9TREE</name>
<dbReference type="GO" id="GO:0006998">
    <property type="term" value="P:nuclear envelope organization"/>
    <property type="evidence" value="ECO:0007669"/>
    <property type="project" value="InterPro"/>
</dbReference>